<feature type="compositionally biased region" description="Acidic residues" evidence="1">
    <location>
        <begin position="676"/>
        <end position="689"/>
    </location>
</feature>
<proteinExistence type="predicted"/>
<gene>
    <name evidence="2" type="ORF">Trco_002008</name>
</gene>
<sequence>MDGTREGIASVISTIRAQIAEQPLRATGSASQPPSPTAFDMMTGSTPPALAFGAPAGSSPEETSASLPLARGVSASTNTSSGLAANVTERSGSVPHPHHSQQQPDVSPRPSEVATGQIGRSDGVATAPKAADQSGQGSQNGTSFSSSAPPPQAAVQGPGKSKAYTALMELVRKTDPSVVRQVVRENWNKCLVGSDYHAAFIANVTITCCSPTILGHTINEIGDRLIKAAKREIANQFEGQDLDEVADLIGPKLSLHFQDRVMATRLETIGAQDLINALARAERLGYHVDDIVKKKPGLGSESVIPSMSTVPPSRPPMPPHLSHAGAPPQQTPPYRVMQSHNPVPVLASTVVSHQKPSAPPQAPLVVPPGVQYCQRCHRPCSSPDALNYHLKKAKCGPPRPDDDYNTDVCVHCGCRFESTGGLAYHTKSDVCGKHDEKKKMQMVELLKSRASNQPLGTQRAPIHHATPGRLTSVASTPMPNTTPKAAVYMPTPGSSGSDPYAKLTPDERVRFNEEMKSIENYYVTMMRNAAINLPPGPREEEIAKLKNRYNTKQSNTRKKYGIRLRERRTNADLDRSWNTTPADHPQVAKRARVDDGTAQSTQAVPQIIEVPRWRVPLSKMGGLSASSGTAELVDPTASSIAPRPPPPAGYQPAAPAAAVQGAPYGAHQGTPNDPMQIDDDSSTDTDSDNVDIPARIKTT</sequence>
<feature type="compositionally biased region" description="Polar residues" evidence="1">
    <location>
        <begin position="74"/>
        <end position="91"/>
    </location>
</feature>
<name>A0A9P8TY18_9HYPO</name>
<comment type="caution">
    <text evidence="2">The sequence shown here is derived from an EMBL/GenBank/DDBJ whole genome shotgun (WGS) entry which is preliminary data.</text>
</comment>
<feature type="region of interest" description="Disordered" evidence="1">
    <location>
        <begin position="574"/>
        <end position="604"/>
    </location>
</feature>
<dbReference type="OrthoDB" id="37886at2759"/>
<feature type="region of interest" description="Disordered" evidence="1">
    <location>
        <begin position="22"/>
        <end position="159"/>
    </location>
</feature>
<reference evidence="2" key="1">
    <citation type="submission" date="2021-08" db="EMBL/GenBank/DDBJ databases">
        <title>Chromosome-Level Trichoderma cornu-damae using Hi-C Data.</title>
        <authorList>
            <person name="Kim C.S."/>
        </authorList>
    </citation>
    <scope>NUCLEOTIDE SEQUENCE</scope>
    <source>
        <strain evidence="2">KA19-0412C</strain>
    </source>
</reference>
<keyword evidence="3" id="KW-1185">Reference proteome</keyword>
<dbReference type="EMBL" id="JAIWOZ010000002">
    <property type="protein sequence ID" value="KAH6608662.1"/>
    <property type="molecule type" value="Genomic_DNA"/>
</dbReference>
<feature type="region of interest" description="Disordered" evidence="1">
    <location>
        <begin position="299"/>
        <end position="327"/>
    </location>
</feature>
<organism evidence="2 3">
    <name type="scientific">Trichoderma cornu-damae</name>
    <dbReference type="NCBI Taxonomy" id="654480"/>
    <lineage>
        <taxon>Eukaryota</taxon>
        <taxon>Fungi</taxon>
        <taxon>Dikarya</taxon>
        <taxon>Ascomycota</taxon>
        <taxon>Pezizomycotina</taxon>
        <taxon>Sordariomycetes</taxon>
        <taxon>Hypocreomycetidae</taxon>
        <taxon>Hypocreales</taxon>
        <taxon>Hypocreaceae</taxon>
        <taxon>Trichoderma</taxon>
    </lineage>
</organism>
<dbReference type="AlphaFoldDB" id="A0A9P8TY18"/>
<evidence type="ECO:0000256" key="1">
    <source>
        <dbReference type="SAM" id="MobiDB-lite"/>
    </source>
</evidence>
<protein>
    <submittedName>
        <fullName evidence="2">Uncharacterized protein</fullName>
    </submittedName>
</protein>
<accession>A0A9P8TY18</accession>
<feature type="region of interest" description="Disordered" evidence="1">
    <location>
        <begin position="621"/>
        <end position="699"/>
    </location>
</feature>
<feature type="compositionally biased region" description="Low complexity" evidence="1">
    <location>
        <begin position="650"/>
        <end position="666"/>
    </location>
</feature>
<evidence type="ECO:0000313" key="3">
    <source>
        <dbReference type="Proteomes" id="UP000827724"/>
    </source>
</evidence>
<dbReference type="Proteomes" id="UP000827724">
    <property type="component" value="Unassembled WGS sequence"/>
</dbReference>
<evidence type="ECO:0000313" key="2">
    <source>
        <dbReference type="EMBL" id="KAH6608662.1"/>
    </source>
</evidence>
<feature type="compositionally biased region" description="Polar residues" evidence="1">
    <location>
        <begin position="133"/>
        <end position="144"/>
    </location>
</feature>